<dbReference type="PANTHER" id="PTHR11472">
    <property type="entry name" value="DNA REPAIR DEAD HELICASE RAD3/XP-D SUBFAMILY MEMBER"/>
    <property type="match status" value="1"/>
</dbReference>
<gene>
    <name evidence="5" type="ORF">ASIM_LOCUS18092</name>
</gene>
<evidence type="ECO:0000256" key="1">
    <source>
        <dbReference type="ARBA" id="ARBA00022741"/>
    </source>
</evidence>
<feature type="domain" description="Helicase ATP-binding" evidence="4">
    <location>
        <begin position="1"/>
        <end position="83"/>
    </location>
</feature>
<protein>
    <submittedName>
        <fullName evidence="7">Regulator of telomere elongation helicase 1 homolog (inferred by orthology to a C. elegans protein)</fullName>
    </submittedName>
</protein>
<dbReference type="PANTHER" id="PTHR11472:SF34">
    <property type="entry name" value="REGULATOR OF TELOMERE ELONGATION HELICASE 1"/>
    <property type="match status" value="1"/>
</dbReference>
<dbReference type="GO" id="GO:0045910">
    <property type="term" value="P:negative regulation of DNA recombination"/>
    <property type="evidence" value="ECO:0007669"/>
    <property type="project" value="TreeGrafter"/>
</dbReference>
<dbReference type="Proteomes" id="UP000267096">
    <property type="component" value="Unassembled WGS sequence"/>
</dbReference>
<dbReference type="GO" id="GO:0016787">
    <property type="term" value="F:hydrolase activity"/>
    <property type="evidence" value="ECO:0007669"/>
    <property type="project" value="UniProtKB-KW"/>
</dbReference>
<dbReference type="PROSITE" id="PS51193">
    <property type="entry name" value="HELICASE_ATP_BIND_2"/>
    <property type="match status" value="1"/>
</dbReference>
<evidence type="ECO:0000259" key="4">
    <source>
        <dbReference type="PROSITE" id="PS51193"/>
    </source>
</evidence>
<evidence type="ECO:0000313" key="7">
    <source>
        <dbReference type="WBParaSite" id="ASIM_0001869501-mRNA-1"/>
    </source>
</evidence>
<dbReference type="GO" id="GO:0010569">
    <property type="term" value="P:regulation of double-strand break repair via homologous recombination"/>
    <property type="evidence" value="ECO:0007669"/>
    <property type="project" value="TreeGrafter"/>
</dbReference>
<keyword evidence="3" id="KW-0067">ATP-binding</keyword>
<dbReference type="GO" id="GO:0090657">
    <property type="term" value="P:telomeric loop disassembly"/>
    <property type="evidence" value="ECO:0007669"/>
    <property type="project" value="TreeGrafter"/>
</dbReference>
<dbReference type="InterPro" id="IPR014013">
    <property type="entry name" value="Helic_SF1/SF2_ATP-bd_DinG/Rad3"/>
</dbReference>
<dbReference type="InterPro" id="IPR027417">
    <property type="entry name" value="P-loop_NTPase"/>
</dbReference>
<dbReference type="Gene3D" id="3.40.50.300">
    <property type="entry name" value="P-loop containing nucleotide triphosphate hydrolases"/>
    <property type="match status" value="1"/>
</dbReference>
<dbReference type="GO" id="GO:0005634">
    <property type="term" value="C:nucleus"/>
    <property type="evidence" value="ECO:0007669"/>
    <property type="project" value="TreeGrafter"/>
</dbReference>
<dbReference type="WBParaSite" id="ASIM_0001869501-mRNA-1">
    <property type="protein sequence ID" value="ASIM_0001869501-mRNA-1"/>
    <property type="gene ID" value="ASIM_0001869501"/>
</dbReference>
<proteinExistence type="predicted"/>
<evidence type="ECO:0000256" key="3">
    <source>
        <dbReference type="ARBA" id="ARBA00022840"/>
    </source>
</evidence>
<accession>A0A0M3KCJ4</accession>
<dbReference type="OrthoDB" id="19182at2759"/>
<keyword evidence="6" id="KW-1185">Reference proteome</keyword>
<evidence type="ECO:0000313" key="5">
    <source>
        <dbReference type="EMBL" id="VDK63178.1"/>
    </source>
</evidence>
<dbReference type="GO" id="GO:0003677">
    <property type="term" value="F:DNA binding"/>
    <property type="evidence" value="ECO:0007669"/>
    <property type="project" value="InterPro"/>
</dbReference>
<keyword evidence="2" id="KW-0378">Hydrolase</keyword>
<dbReference type="Pfam" id="PF06733">
    <property type="entry name" value="DEAD_2"/>
    <property type="match status" value="1"/>
</dbReference>
<evidence type="ECO:0000313" key="6">
    <source>
        <dbReference type="Proteomes" id="UP000267096"/>
    </source>
</evidence>
<dbReference type="AlphaFoldDB" id="A0A0M3KCJ4"/>
<dbReference type="InterPro" id="IPR010614">
    <property type="entry name" value="RAD3-like_helicase_DEAD"/>
</dbReference>
<dbReference type="GO" id="GO:0005524">
    <property type="term" value="F:ATP binding"/>
    <property type="evidence" value="ECO:0007669"/>
    <property type="project" value="UniProtKB-KW"/>
</dbReference>
<dbReference type="GO" id="GO:0070182">
    <property type="term" value="F:DNA polymerase binding"/>
    <property type="evidence" value="ECO:0007669"/>
    <property type="project" value="TreeGrafter"/>
</dbReference>
<dbReference type="GO" id="GO:0003678">
    <property type="term" value="F:DNA helicase activity"/>
    <property type="evidence" value="ECO:0007669"/>
    <property type="project" value="InterPro"/>
</dbReference>
<evidence type="ECO:0000256" key="2">
    <source>
        <dbReference type="ARBA" id="ARBA00022801"/>
    </source>
</evidence>
<reference evidence="7" key="1">
    <citation type="submission" date="2017-02" db="UniProtKB">
        <authorList>
            <consortium name="WormBaseParasite"/>
        </authorList>
    </citation>
    <scope>IDENTIFICATION</scope>
</reference>
<name>A0A0M3KCJ4_ANISI</name>
<dbReference type="GO" id="GO:1904430">
    <property type="term" value="P:negative regulation of t-circle formation"/>
    <property type="evidence" value="ECO:0007669"/>
    <property type="project" value="TreeGrafter"/>
</dbReference>
<dbReference type="EMBL" id="UYRR01035022">
    <property type="protein sequence ID" value="VDK63178.1"/>
    <property type="molecule type" value="Genomic_DNA"/>
</dbReference>
<organism evidence="7">
    <name type="scientific">Anisakis simplex</name>
    <name type="common">Herring worm</name>
    <dbReference type="NCBI Taxonomy" id="6269"/>
    <lineage>
        <taxon>Eukaryota</taxon>
        <taxon>Metazoa</taxon>
        <taxon>Ecdysozoa</taxon>
        <taxon>Nematoda</taxon>
        <taxon>Chromadorea</taxon>
        <taxon>Rhabditida</taxon>
        <taxon>Spirurina</taxon>
        <taxon>Ascaridomorpha</taxon>
        <taxon>Ascaridoidea</taxon>
        <taxon>Anisakidae</taxon>
        <taxon>Anisakis</taxon>
        <taxon>Anisakis simplex complex</taxon>
    </lineage>
</organism>
<reference evidence="5 6" key="2">
    <citation type="submission" date="2018-11" db="EMBL/GenBank/DDBJ databases">
        <authorList>
            <consortium name="Pathogen Informatics"/>
        </authorList>
    </citation>
    <scope>NUCLEOTIDE SEQUENCE [LARGE SCALE GENOMIC DNA]</scope>
</reference>
<dbReference type="InterPro" id="IPR045028">
    <property type="entry name" value="DinG/Rad3-like"/>
</dbReference>
<sequence length="126" mass="14732">MCDDADLILVPYNYVVDARLRKSHEINIEGNVVIFDEAHNLESVCEESASYSFTSKQLSKCIKEAKTVLKSVMEDEEEIRSKMVIIFCYFQAEEYHQREILVRWISKIFILYFCTFLRNASSHCSS</sequence>
<keyword evidence="1" id="KW-0547">Nucleotide-binding</keyword>